<keyword evidence="2" id="KW-1185">Reference proteome</keyword>
<evidence type="ECO:0000313" key="2">
    <source>
        <dbReference type="Proteomes" id="UP001385951"/>
    </source>
</evidence>
<protein>
    <submittedName>
        <fullName evidence="1">Uncharacterized protein</fullName>
    </submittedName>
</protein>
<gene>
    <name evidence="1" type="ORF">QCA50_012366</name>
</gene>
<accession>A0AAW0FYB9</accession>
<comment type="caution">
    <text evidence="1">The sequence shown here is derived from an EMBL/GenBank/DDBJ whole genome shotgun (WGS) entry which is preliminary data.</text>
</comment>
<sequence length="417" mass="48327">MRYDRTRDWDTWIPHVFGPSEYAEPSVCRISDYHRQLQGPWSSIGRRQEISRIGELQQCLITKLELLKYNNDHEHELVLAHIEHCDGTKPQRQYFRLERDSDPASLPRRIRSLLGMDDDDDTPITGDTRSNEARNDWIIRHADVRVTKKSVPDLKLKGQTHLCYTVSFSGPDYPTILDLSSAARMLSDVAPHYKAFDHMCYWFSHNLCRVLSLGRQYSIQVVAQDAGHWQGVPVINGFGQLMLAAFMPAATDAPDVADAQQNTIVVDDGSSLESIPPMFSEGHFTHSEQVIQMWRRYRGVFEQTVDVVQVWEDRQHDRANFPLQIEMMVMEGTKTGLLNFYESLLKQEKELYRQGESLLAKEDSESSETYMDLTVWLAEIKVMKEWKVENRHQVAMAQRALETLLRRREVAWVVTEL</sequence>
<name>A0AAW0FYB9_9APHY</name>
<organism evidence="1 2">
    <name type="scientific">Cerrena zonata</name>
    <dbReference type="NCBI Taxonomy" id="2478898"/>
    <lineage>
        <taxon>Eukaryota</taxon>
        <taxon>Fungi</taxon>
        <taxon>Dikarya</taxon>
        <taxon>Basidiomycota</taxon>
        <taxon>Agaricomycotina</taxon>
        <taxon>Agaricomycetes</taxon>
        <taxon>Polyporales</taxon>
        <taxon>Cerrenaceae</taxon>
        <taxon>Cerrena</taxon>
    </lineage>
</organism>
<dbReference type="Proteomes" id="UP001385951">
    <property type="component" value="Unassembled WGS sequence"/>
</dbReference>
<evidence type="ECO:0000313" key="1">
    <source>
        <dbReference type="EMBL" id="KAK7684419.1"/>
    </source>
</evidence>
<dbReference type="EMBL" id="JASBNA010000025">
    <property type="protein sequence ID" value="KAK7684419.1"/>
    <property type="molecule type" value="Genomic_DNA"/>
</dbReference>
<dbReference type="AlphaFoldDB" id="A0AAW0FYB9"/>
<reference evidence="1 2" key="1">
    <citation type="submission" date="2022-09" db="EMBL/GenBank/DDBJ databases">
        <authorList>
            <person name="Palmer J.M."/>
        </authorList>
    </citation>
    <scope>NUCLEOTIDE SEQUENCE [LARGE SCALE GENOMIC DNA]</scope>
    <source>
        <strain evidence="1 2">DSM 7382</strain>
    </source>
</reference>
<proteinExistence type="predicted"/>